<evidence type="ECO:0000313" key="2">
    <source>
        <dbReference type="Proteomes" id="UP000032417"/>
    </source>
</evidence>
<dbReference type="OrthoDB" id="9789219at2"/>
<proteinExistence type="predicted"/>
<sequence>MHVLCNEIGERRVGSEKNRLATDYAGKILKEYGWQTEANKLSVIDWKTEGAELTCGDKSFEVFSSHYSLGCSVEGELIAIDTIDKLEQSNITDKIVLLYGDISSQQIAPKKFPFWNPEEHQHLISVLERNRPLAIITATKRDSALAGGVYPFSILMNINIDGAGYHEGFSCFSPFNLPENVSTAFKDMLSDNPLIIEGLPWYQGDHSLFLQNRTPAIAVSSNWFIENMESQEITHTPKDNLGIVNFERVAECAIGVRDLIRKIGS</sequence>
<gene>
    <name evidence="1" type="ORF">ING2E5B_1482</name>
</gene>
<dbReference type="SUPFAM" id="SSF53187">
    <property type="entry name" value="Zn-dependent exopeptidases"/>
    <property type="match status" value="1"/>
</dbReference>
<organism evidence="1 2">
    <name type="scientific">Fermentimonas caenicola</name>
    <dbReference type="NCBI Taxonomy" id="1562970"/>
    <lineage>
        <taxon>Bacteria</taxon>
        <taxon>Pseudomonadati</taxon>
        <taxon>Bacteroidota</taxon>
        <taxon>Bacteroidia</taxon>
        <taxon>Bacteroidales</taxon>
        <taxon>Dysgonomonadaceae</taxon>
        <taxon>Fermentimonas</taxon>
    </lineage>
</organism>
<dbReference type="AlphaFoldDB" id="A0A098C015"/>
<dbReference type="HOGENOM" id="CLU_1049114_0_0_10"/>
<name>A0A098C015_9BACT</name>
<dbReference type="KEGG" id="pbt:ING2E5B_1482"/>
<protein>
    <recommendedName>
        <fullName evidence="3">Peptidase M28 domain-containing protein</fullName>
    </recommendedName>
</protein>
<accession>A0A098C015</accession>
<dbReference type="EMBL" id="LN515532">
    <property type="protein sequence ID" value="CEA16230.1"/>
    <property type="molecule type" value="Genomic_DNA"/>
</dbReference>
<dbReference type="STRING" id="1562970.ING2E5B_1482"/>
<dbReference type="Gene3D" id="3.50.30.30">
    <property type="match status" value="1"/>
</dbReference>
<evidence type="ECO:0000313" key="1">
    <source>
        <dbReference type="EMBL" id="CEA16230.1"/>
    </source>
</evidence>
<keyword evidence="2" id="KW-1185">Reference proteome</keyword>
<dbReference type="Proteomes" id="UP000032417">
    <property type="component" value="Chromosome 1"/>
</dbReference>
<reference evidence="1 2" key="1">
    <citation type="submission" date="2014-08" db="EMBL/GenBank/DDBJ databases">
        <authorList>
            <person name="Wibberg D."/>
        </authorList>
    </citation>
    <scope>NUCLEOTIDE SEQUENCE [LARGE SCALE GENOMIC DNA]</scope>
    <source>
        <strain evidence="2">ING2-E5B</strain>
    </source>
</reference>
<dbReference type="Gene3D" id="3.40.630.10">
    <property type="entry name" value="Zn peptidases"/>
    <property type="match status" value="2"/>
</dbReference>
<evidence type="ECO:0008006" key="3">
    <source>
        <dbReference type="Google" id="ProtNLM"/>
    </source>
</evidence>